<dbReference type="RefSeq" id="XP_004508737.1">
    <property type="nucleotide sequence ID" value="XM_004508680.3"/>
</dbReference>
<dbReference type="AlphaFoldDB" id="A0A1S2YRF3"/>
<dbReference type="PANTHER" id="PTHR33914">
    <property type="entry name" value="18S PRE-RIBOSOMAL ASSEMBLY PROTEIN GAR2-LIKE PROTEIN"/>
    <property type="match status" value="1"/>
</dbReference>
<protein>
    <submittedName>
        <fullName evidence="2">Protein BREAKING OF ASYMMETRY IN THE STOMATAL LINEAGE</fullName>
    </submittedName>
</protein>
<dbReference type="eggNOG" id="ENOG502S4M9">
    <property type="taxonomic scope" value="Eukaryota"/>
</dbReference>
<organism evidence="1 2">
    <name type="scientific">Cicer arietinum</name>
    <name type="common">Chickpea</name>
    <name type="synonym">Garbanzo</name>
    <dbReference type="NCBI Taxonomy" id="3827"/>
    <lineage>
        <taxon>Eukaryota</taxon>
        <taxon>Viridiplantae</taxon>
        <taxon>Streptophyta</taxon>
        <taxon>Embryophyta</taxon>
        <taxon>Tracheophyta</taxon>
        <taxon>Spermatophyta</taxon>
        <taxon>Magnoliopsida</taxon>
        <taxon>eudicotyledons</taxon>
        <taxon>Gunneridae</taxon>
        <taxon>Pentapetalae</taxon>
        <taxon>rosids</taxon>
        <taxon>fabids</taxon>
        <taxon>Fabales</taxon>
        <taxon>Fabaceae</taxon>
        <taxon>Papilionoideae</taxon>
        <taxon>50 kb inversion clade</taxon>
        <taxon>NPAAA clade</taxon>
        <taxon>Hologalegina</taxon>
        <taxon>IRL clade</taxon>
        <taxon>Cicereae</taxon>
        <taxon>Cicer</taxon>
    </lineage>
</organism>
<proteinExistence type="predicted"/>
<dbReference type="GO" id="GO:0009786">
    <property type="term" value="P:regulation of asymmetric cell division"/>
    <property type="evidence" value="ECO:0007669"/>
    <property type="project" value="InterPro"/>
</dbReference>
<reference evidence="1" key="1">
    <citation type="journal article" date="2013" name="Nat. Biotechnol.">
        <title>Draft genome sequence of chickpea (Cicer arietinum) provides a resource for trait improvement.</title>
        <authorList>
            <person name="Varshney R.K."/>
            <person name="Song C."/>
            <person name="Saxena R.K."/>
            <person name="Azam S."/>
            <person name="Yu S."/>
            <person name="Sharpe A.G."/>
            <person name="Cannon S."/>
            <person name="Baek J."/>
            <person name="Rosen B.D."/>
            <person name="Tar'an B."/>
            <person name="Millan T."/>
            <person name="Zhang X."/>
            <person name="Ramsay L.D."/>
            <person name="Iwata A."/>
            <person name="Wang Y."/>
            <person name="Nelson W."/>
            <person name="Farmer A.D."/>
            <person name="Gaur P.M."/>
            <person name="Soderlund C."/>
            <person name="Penmetsa R.V."/>
            <person name="Xu C."/>
            <person name="Bharti A.K."/>
            <person name="He W."/>
            <person name="Winter P."/>
            <person name="Zhao S."/>
            <person name="Hane J.K."/>
            <person name="Carrasquilla-Garcia N."/>
            <person name="Condie J.A."/>
            <person name="Upadhyaya H.D."/>
            <person name="Luo M.C."/>
            <person name="Thudi M."/>
            <person name="Gowda C.L."/>
            <person name="Singh N.P."/>
            <person name="Lichtenzveig J."/>
            <person name="Gali K.K."/>
            <person name="Rubio J."/>
            <person name="Nadarajan N."/>
            <person name="Dolezel J."/>
            <person name="Bansal K.C."/>
            <person name="Xu X."/>
            <person name="Edwards D."/>
            <person name="Zhang G."/>
            <person name="Kahl G."/>
            <person name="Gil J."/>
            <person name="Singh K.B."/>
            <person name="Datta S.K."/>
            <person name="Jackson S.A."/>
            <person name="Wang J."/>
            <person name="Cook D.R."/>
        </authorList>
    </citation>
    <scope>NUCLEOTIDE SEQUENCE [LARGE SCALE GENOMIC DNA]</scope>
    <source>
        <strain evidence="1">cv. CDC Frontier</strain>
    </source>
</reference>
<sequence length="195" mass="22976">MTWLVRWIVRDFTSCFFTYDLNKMASPPHARVRNMAFEKRKDKKINSIHKNNLSRSNTKCNKPMVNKFDDSCWSFFSDEDYIVFCFKEHGAFDVVKDDKGLHKYSRPLNLKGEKKEGKQQDKDCRESEWQVEGIEDYEIMSAESRGSNLSEGSFAFPVLGWEWMGSPAQMPKSEEAQQHQKKHKARPVRFHCCKF</sequence>
<dbReference type="PANTHER" id="PTHR33914:SF3">
    <property type="entry name" value="PROTEIN BREAKING OF ASYMMETRY IN THE STOMATAL LINEAGE"/>
    <property type="match status" value="1"/>
</dbReference>
<reference evidence="2" key="2">
    <citation type="submission" date="2025-08" db="UniProtKB">
        <authorList>
            <consortium name="RefSeq"/>
        </authorList>
    </citation>
    <scope>IDENTIFICATION</scope>
    <source>
        <tissue evidence="2">Etiolated seedlings</tissue>
    </source>
</reference>
<dbReference type="Proteomes" id="UP000087171">
    <property type="component" value="Chromosome Ca7"/>
</dbReference>
<evidence type="ECO:0000313" key="1">
    <source>
        <dbReference type="Proteomes" id="UP000087171"/>
    </source>
</evidence>
<dbReference type="InterPro" id="IPR040378">
    <property type="entry name" value="BASL"/>
</dbReference>
<dbReference type="KEGG" id="cam:101506898"/>
<gene>
    <name evidence="2" type="primary">LOC101506898</name>
</gene>
<dbReference type="OrthoDB" id="1911716at2759"/>
<evidence type="ECO:0000313" key="2">
    <source>
        <dbReference type="RefSeq" id="XP_004508737.1"/>
    </source>
</evidence>
<dbReference type="GeneID" id="101506898"/>
<keyword evidence="1" id="KW-1185">Reference proteome</keyword>
<dbReference type="STRING" id="3827.A0A1S2YRF3"/>
<accession>A0A1S2YRF3</accession>
<dbReference type="PaxDb" id="3827-XP_004508737.1"/>
<name>A0A1S2YRF3_CICAR</name>